<sequence length="33" mass="3903">MRCYFLAFNAPYEKLFRQLCPLINNRAAHLGQC</sequence>
<protein>
    <submittedName>
        <fullName evidence="1">Uncharacterized protein</fullName>
    </submittedName>
</protein>
<evidence type="ECO:0000313" key="2">
    <source>
        <dbReference type="Proteomes" id="UP000324222"/>
    </source>
</evidence>
<accession>A0A5B7IYW1</accession>
<comment type="caution">
    <text evidence="1">The sequence shown here is derived from an EMBL/GenBank/DDBJ whole genome shotgun (WGS) entry which is preliminary data.</text>
</comment>
<dbReference type="EMBL" id="VSRR010079946">
    <property type="protein sequence ID" value="MPC89112.1"/>
    <property type="molecule type" value="Genomic_DNA"/>
</dbReference>
<dbReference type="Proteomes" id="UP000324222">
    <property type="component" value="Unassembled WGS sequence"/>
</dbReference>
<organism evidence="1 2">
    <name type="scientific">Portunus trituberculatus</name>
    <name type="common">Swimming crab</name>
    <name type="synonym">Neptunus trituberculatus</name>
    <dbReference type="NCBI Taxonomy" id="210409"/>
    <lineage>
        <taxon>Eukaryota</taxon>
        <taxon>Metazoa</taxon>
        <taxon>Ecdysozoa</taxon>
        <taxon>Arthropoda</taxon>
        <taxon>Crustacea</taxon>
        <taxon>Multicrustacea</taxon>
        <taxon>Malacostraca</taxon>
        <taxon>Eumalacostraca</taxon>
        <taxon>Eucarida</taxon>
        <taxon>Decapoda</taxon>
        <taxon>Pleocyemata</taxon>
        <taxon>Brachyura</taxon>
        <taxon>Eubrachyura</taxon>
        <taxon>Portunoidea</taxon>
        <taxon>Portunidae</taxon>
        <taxon>Portuninae</taxon>
        <taxon>Portunus</taxon>
    </lineage>
</organism>
<reference evidence="1 2" key="1">
    <citation type="submission" date="2019-05" db="EMBL/GenBank/DDBJ databases">
        <title>Another draft genome of Portunus trituberculatus and its Hox gene families provides insights of decapod evolution.</title>
        <authorList>
            <person name="Jeong J.-H."/>
            <person name="Song I."/>
            <person name="Kim S."/>
            <person name="Choi T."/>
            <person name="Kim D."/>
            <person name="Ryu S."/>
            <person name="Kim W."/>
        </authorList>
    </citation>
    <scope>NUCLEOTIDE SEQUENCE [LARGE SCALE GENOMIC DNA]</scope>
    <source>
        <tissue evidence="1">Muscle</tissue>
    </source>
</reference>
<gene>
    <name evidence="1" type="ORF">E2C01_084045</name>
</gene>
<keyword evidence="2" id="KW-1185">Reference proteome</keyword>
<dbReference type="AlphaFoldDB" id="A0A5B7IYW1"/>
<name>A0A5B7IYW1_PORTR</name>
<proteinExistence type="predicted"/>
<evidence type="ECO:0000313" key="1">
    <source>
        <dbReference type="EMBL" id="MPC89112.1"/>
    </source>
</evidence>